<proteinExistence type="predicted"/>
<protein>
    <submittedName>
        <fullName evidence="1">Uncharacterized protein</fullName>
    </submittedName>
</protein>
<sequence length="196" mass="21823">MSKYRIDNRTLQLLKAQVNLTETFNHVLRTAPTRECLAFRLKVERGATETAFSVELGTERHTLTLPSDKKTHLKLADFIEEIANGPFDPSNSSDPVHLPHANRVYGRFETQDKQRVLELVRTGGVLSLDMGFDLPLHVAIHRTHTRRGATIILSIGNKSPNTRCFTVSDTDAEIYLMVIESINHLAAAATPTAHAA</sequence>
<reference evidence="1 2" key="1">
    <citation type="submission" date="2014-10" db="EMBL/GenBank/DDBJ databases">
        <title>Draft genome sequence of Pseudomonas chlororaphis EA105.</title>
        <authorList>
            <person name="McCully L.M."/>
            <person name="Bitzer A.S."/>
            <person name="Spence C."/>
            <person name="Bais H."/>
            <person name="Silby M.W."/>
        </authorList>
    </citation>
    <scope>NUCLEOTIDE SEQUENCE [LARGE SCALE GENOMIC DNA]</scope>
    <source>
        <strain evidence="1 2">EA105</strain>
    </source>
</reference>
<dbReference type="AlphaFoldDB" id="A0A0A6FJY3"/>
<accession>A0A0A6FJY3</accession>
<dbReference type="PATRIC" id="fig|587753.9.peg.5697"/>
<name>A0A0A6FJY3_9PSED</name>
<organism evidence="1 2">
    <name type="scientific">Pseudomonas chlororaphis</name>
    <dbReference type="NCBI Taxonomy" id="587753"/>
    <lineage>
        <taxon>Bacteria</taxon>
        <taxon>Pseudomonadati</taxon>
        <taxon>Pseudomonadota</taxon>
        <taxon>Gammaproteobacteria</taxon>
        <taxon>Pseudomonadales</taxon>
        <taxon>Pseudomonadaceae</taxon>
        <taxon>Pseudomonas</taxon>
    </lineage>
</organism>
<evidence type="ECO:0000313" key="1">
    <source>
        <dbReference type="EMBL" id="KHA73061.1"/>
    </source>
</evidence>
<dbReference type="OrthoDB" id="7010376at2"/>
<dbReference type="Proteomes" id="UP000030564">
    <property type="component" value="Unassembled WGS sequence"/>
</dbReference>
<comment type="caution">
    <text evidence="1">The sequence shown here is derived from an EMBL/GenBank/DDBJ whole genome shotgun (WGS) entry which is preliminary data.</text>
</comment>
<evidence type="ECO:0000313" key="2">
    <source>
        <dbReference type="Proteomes" id="UP000030564"/>
    </source>
</evidence>
<dbReference type="EMBL" id="JSFK01000007">
    <property type="protein sequence ID" value="KHA73061.1"/>
    <property type="molecule type" value="Genomic_DNA"/>
</dbReference>
<gene>
    <name evidence="1" type="ORF">NZ35_12130</name>
</gene>